<feature type="domain" description="Bacterial sugar transferase" evidence="9">
    <location>
        <begin position="295"/>
        <end position="482"/>
    </location>
</feature>
<dbReference type="Pfam" id="PF02397">
    <property type="entry name" value="Bac_transf"/>
    <property type="match status" value="1"/>
</dbReference>
<evidence type="ECO:0000256" key="3">
    <source>
        <dbReference type="ARBA" id="ARBA00022679"/>
    </source>
</evidence>
<evidence type="ECO:0000256" key="7">
    <source>
        <dbReference type="SAM" id="MobiDB-lite"/>
    </source>
</evidence>
<evidence type="ECO:0000256" key="4">
    <source>
        <dbReference type="ARBA" id="ARBA00022692"/>
    </source>
</evidence>
<evidence type="ECO:0000313" key="11">
    <source>
        <dbReference type="Proteomes" id="UP001595872"/>
    </source>
</evidence>
<protein>
    <submittedName>
        <fullName evidence="10">Sugar transferase</fullName>
        <ecNumber evidence="10">2.7.8.-</ecNumber>
    </submittedName>
</protein>
<organism evidence="10 11">
    <name type="scientific">Actinomadura gamaensis</name>
    <dbReference type="NCBI Taxonomy" id="1763541"/>
    <lineage>
        <taxon>Bacteria</taxon>
        <taxon>Bacillati</taxon>
        <taxon>Actinomycetota</taxon>
        <taxon>Actinomycetes</taxon>
        <taxon>Streptosporangiales</taxon>
        <taxon>Thermomonosporaceae</taxon>
        <taxon>Actinomadura</taxon>
    </lineage>
</organism>
<dbReference type="GO" id="GO:0016740">
    <property type="term" value="F:transferase activity"/>
    <property type="evidence" value="ECO:0007669"/>
    <property type="project" value="UniProtKB-KW"/>
</dbReference>
<evidence type="ECO:0000259" key="9">
    <source>
        <dbReference type="Pfam" id="PF02397"/>
    </source>
</evidence>
<dbReference type="InterPro" id="IPR003362">
    <property type="entry name" value="Bact_transf"/>
</dbReference>
<feature type="transmembrane region" description="Helical" evidence="8">
    <location>
        <begin position="301"/>
        <end position="321"/>
    </location>
</feature>
<evidence type="ECO:0000256" key="1">
    <source>
        <dbReference type="ARBA" id="ARBA00004141"/>
    </source>
</evidence>
<evidence type="ECO:0000256" key="8">
    <source>
        <dbReference type="SAM" id="Phobius"/>
    </source>
</evidence>
<feature type="transmembrane region" description="Helical" evidence="8">
    <location>
        <begin position="64"/>
        <end position="84"/>
    </location>
</feature>
<dbReference type="RefSeq" id="WP_378259644.1">
    <property type="nucleotide sequence ID" value="NZ_JBHSIT010000008.1"/>
</dbReference>
<proteinExistence type="inferred from homology"/>
<dbReference type="Proteomes" id="UP001595872">
    <property type="component" value="Unassembled WGS sequence"/>
</dbReference>
<evidence type="ECO:0000313" key="10">
    <source>
        <dbReference type="EMBL" id="MFC4910993.1"/>
    </source>
</evidence>
<feature type="transmembrane region" description="Helical" evidence="8">
    <location>
        <begin position="34"/>
        <end position="52"/>
    </location>
</feature>
<evidence type="ECO:0000256" key="5">
    <source>
        <dbReference type="ARBA" id="ARBA00022989"/>
    </source>
</evidence>
<dbReference type="EMBL" id="JBHSIT010000008">
    <property type="protein sequence ID" value="MFC4910993.1"/>
    <property type="molecule type" value="Genomic_DNA"/>
</dbReference>
<dbReference type="Gene3D" id="3.40.50.720">
    <property type="entry name" value="NAD(P)-binding Rossmann-like Domain"/>
    <property type="match status" value="1"/>
</dbReference>
<evidence type="ECO:0000256" key="6">
    <source>
        <dbReference type="ARBA" id="ARBA00023136"/>
    </source>
</evidence>
<name>A0ABV9U548_9ACTN</name>
<dbReference type="PANTHER" id="PTHR30576">
    <property type="entry name" value="COLANIC BIOSYNTHESIS UDP-GLUCOSE LIPID CARRIER TRANSFERASE"/>
    <property type="match status" value="1"/>
</dbReference>
<dbReference type="EC" id="2.7.8.-" evidence="10"/>
<dbReference type="Pfam" id="PF13727">
    <property type="entry name" value="CoA_binding_3"/>
    <property type="match status" value="1"/>
</dbReference>
<keyword evidence="11" id="KW-1185">Reference proteome</keyword>
<gene>
    <name evidence="10" type="ORF">ACFPCY_27040</name>
</gene>
<comment type="subcellular location">
    <subcellularLocation>
        <location evidence="1">Membrane</location>
        <topology evidence="1">Multi-pass membrane protein</topology>
    </subcellularLocation>
</comment>
<accession>A0ABV9U548</accession>
<keyword evidence="6 8" id="KW-0472">Membrane</keyword>
<feature type="transmembrane region" description="Helical" evidence="8">
    <location>
        <begin position="105"/>
        <end position="122"/>
    </location>
</feature>
<sequence length="488" mass="54209">MAVMDGLRSPKGETSGDVRARSSVQQWTRGYQRAAVALDALAMLLAGGVAFAARFPGFPDRMTLPYAVFSLALPLFWLVALALCRAYQPRYTGVGYEEFHRVLRAGFLMIASVAMVSYALKIEVARGYVVLALPLGVFLCLVARYRLRKRLHARRWKGDCMRRVVAVGHRAALSDLIRLLRQKRYHGMDVVAVCLPPNDRGGPVAKVPVAGDFAQVAQVVERLGADSVAVLACPEMDGVALRRLAWQLERDDVELAVAPALMDVAGPRISIRPVSGLPLLHVEHPELDGVRKALKTLLDRVGAAAALLLLSPLLLTVAFVIKLTDRGPVLFRQVRVGRGGREFTVLKFRTMVVDAERRKAELLADNEHDGVLFKIRSDPRVTRVGRLLRRYSLDELPQLINVLRGEMSLVGPRPPLPEEVARYGGDVYRRLVVRPGLTGLWQVSGRSDLSWEESVRLDLRYVDNWSLAMDLQIMWKTWSAVVRGSGAY</sequence>
<keyword evidence="4 8" id="KW-0812">Transmembrane</keyword>
<feature type="transmembrane region" description="Helical" evidence="8">
    <location>
        <begin position="128"/>
        <end position="147"/>
    </location>
</feature>
<keyword evidence="3 10" id="KW-0808">Transferase</keyword>
<comment type="similarity">
    <text evidence="2">Belongs to the bacterial sugar transferase family.</text>
</comment>
<comment type="caution">
    <text evidence="10">The sequence shown here is derived from an EMBL/GenBank/DDBJ whole genome shotgun (WGS) entry which is preliminary data.</text>
</comment>
<dbReference type="NCBIfam" id="TIGR03025">
    <property type="entry name" value="EPS_sugtrans"/>
    <property type="match status" value="1"/>
</dbReference>
<evidence type="ECO:0000256" key="2">
    <source>
        <dbReference type="ARBA" id="ARBA00006464"/>
    </source>
</evidence>
<reference evidence="11" key="1">
    <citation type="journal article" date="2019" name="Int. J. Syst. Evol. Microbiol.">
        <title>The Global Catalogue of Microorganisms (GCM) 10K type strain sequencing project: providing services to taxonomists for standard genome sequencing and annotation.</title>
        <authorList>
            <consortium name="The Broad Institute Genomics Platform"/>
            <consortium name="The Broad Institute Genome Sequencing Center for Infectious Disease"/>
            <person name="Wu L."/>
            <person name="Ma J."/>
        </authorList>
    </citation>
    <scope>NUCLEOTIDE SEQUENCE [LARGE SCALE GENOMIC DNA]</scope>
    <source>
        <strain evidence="11">KLKA75</strain>
    </source>
</reference>
<dbReference type="PANTHER" id="PTHR30576:SF10">
    <property type="entry name" value="SLL5057 PROTEIN"/>
    <property type="match status" value="1"/>
</dbReference>
<feature type="region of interest" description="Disordered" evidence="7">
    <location>
        <begin position="1"/>
        <end position="21"/>
    </location>
</feature>
<feature type="compositionally biased region" description="Basic and acidic residues" evidence="7">
    <location>
        <begin position="8"/>
        <end position="20"/>
    </location>
</feature>
<dbReference type="InterPro" id="IPR017475">
    <property type="entry name" value="EPS_sugar_tfrase"/>
</dbReference>
<keyword evidence="5 8" id="KW-1133">Transmembrane helix</keyword>